<evidence type="ECO:0000256" key="3">
    <source>
        <dbReference type="ARBA" id="ARBA00023015"/>
    </source>
</evidence>
<feature type="domain" description="OmpR/PhoB-type" evidence="9">
    <location>
        <begin position="139"/>
        <end position="246"/>
    </location>
</feature>
<dbReference type="RefSeq" id="WP_136368152.1">
    <property type="nucleotide sequence ID" value="NZ_SSOB01000002.1"/>
</dbReference>
<protein>
    <submittedName>
        <fullName evidence="10">Response regulator</fullName>
    </submittedName>
</protein>
<evidence type="ECO:0000259" key="8">
    <source>
        <dbReference type="PROSITE" id="PS50110"/>
    </source>
</evidence>
<evidence type="ECO:0000313" key="10">
    <source>
        <dbReference type="EMBL" id="THF84150.1"/>
    </source>
</evidence>
<proteinExistence type="inferred from homology"/>
<dbReference type="Gene3D" id="1.25.40.10">
    <property type="entry name" value="Tetratricopeptide repeat domain"/>
    <property type="match status" value="1"/>
</dbReference>
<feature type="domain" description="Response regulatory" evidence="8">
    <location>
        <begin position="3"/>
        <end position="117"/>
    </location>
</feature>
<sequence length="390" mass="45403">MIRALLVDDEEHALNILRILLERTGDVEIVGEATNGFDALEKLKRLRPDVVFSDIEMPGMNGVELAERIGAGNIDVQVVFVTAYDRYAISAFEKDAVDYLLKPLEMDRLVKTVQRVKKEVQKSAGRDEIAASAEELEVRSSVERPPQLNVCFLGGVSVHNSRKMRMKWRTGKERELFSFLAFRKGERVHRDVIVEALWPEEHYQKSKVYLHTCVSFLRKDLRQLGFDGALLYESEKYHLKDDLFETDYEVFKRRAQKLKAVSFGRSVEALESALDLYQGTLFKDEDYSWAEEDALKLEQVAGELRMELAAQYEERRDYLKMTDVIFKHLAVSPYDEEAYRLLMRAQFASGRHEEVFRIYHVLLERFGELGIEPSEMTVELYNEIRRKERP</sequence>
<dbReference type="GO" id="GO:0003677">
    <property type="term" value="F:DNA binding"/>
    <property type="evidence" value="ECO:0007669"/>
    <property type="project" value="UniProtKB-UniRule"/>
</dbReference>
<dbReference type="Gene3D" id="3.40.50.2300">
    <property type="match status" value="1"/>
</dbReference>
<dbReference type="InterPro" id="IPR051677">
    <property type="entry name" value="AfsR-DnrI-RedD_regulator"/>
</dbReference>
<keyword evidence="5" id="KW-0804">Transcription</keyword>
<evidence type="ECO:0000313" key="11">
    <source>
        <dbReference type="Proteomes" id="UP000310636"/>
    </source>
</evidence>
<dbReference type="SMART" id="SM01043">
    <property type="entry name" value="BTAD"/>
    <property type="match status" value="1"/>
</dbReference>
<gene>
    <name evidence="10" type="ORF">E6C55_02285</name>
</gene>
<feature type="DNA-binding region" description="OmpR/PhoB-type" evidence="7">
    <location>
        <begin position="139"/>
        <end position="246"/>
    </location>
</feature>
<evidence type="ECO:0000256" key="5">
    <source>
        <dbReference type="ARBA" id="ARBA00023163"/>
    </source>
</evidence>
<evidence type="ECO:0000256" key="7">
    <source>
        <dbReference type="PROSITE-ProRule" id="PRU01091"/>
    </source>
</evidence>
<dbReference type="PANTHER" id="PTHR35807:SF2">
    <property type="entry name" value="TRANSCRIPTIONAL ACTIVATOR DOMAIN"/>
    <property type="match status" value="1"/>
</dbReference>
<dbReference type="InterPro" id="IPR001789">
    <property type="entry name" value="Sig_transdc_resp-reg_receiver"/>
</dbReference>
<dbReference type="Pfam" id="PF00486">
    <property type="entry name" value="Trans_reg_C"/>
    <property type="match status" value="1"/>
</dbReference>
<dbReference type="Pfam" id="PF00072">
    <property type="entry name" value="Response_reg"/>
    <property type="match status" value="1"/>
</dbReference>
<name>A0A4S4C8Z1_9BACL</name>
<dbReference type="EMBL" id="SSOB01000002">
    <property type="protein sequence ID" value="THF84150.1"/>
    <property type="molecule type" value="Genomic_DNA"/>
</dbReference>
<evidence type="ECO:0000256" key="1">
    <source>
        <dbReference type="ARBA" id="ARBA00005820"/>
    </source>
</evidence>
<dbReference type="GO" id="GO:0000160">
    <property type="term" value="P:phosphorelay signal transduction system"/>
    <property type="evidence" value="ECO:0007669"/>
    <property type="project" value="UniProtKB-KW"/>
</dbReference>
<dbReference type="Proteomes" id="UP000310636">
    <property type="component" value="Unassembled WGS sequence"/>
</dbReference>
<dbReference type="Pfam" id="PF03704">
    <property type="entry name" value="BTAD"/>
    <property type="match status" value="1"/>
</dbReference>
<dbReference type="AlphaFoldDB" id="A0A4S4C8Z1"/>
<comment type="caution">
    <text evidence="10">The sequence shown here is derived from an EMBL/GenBank/DDBJ whole genome shotgun (WGS) entry which is preliminary data.</text>
</comment>
<keyword evidence="3" id="KW-0805">Transcription regulation</keyword>
<keyword evidence="2" id="KW-0902">Two-component regulatory system</keyword>
<reference evidence="10 11" key="1">
    <citation type="submission" date="2019-04" db="EMBL/GenBank/DDBJ databases">
        <title>Cohnella sp. nov. isolated from preserved vegetables.</title>
        <authorList>
            <person name="Lin S.-Y."/>
            <person name="Hung M.-H."/>
            <person name="Young C.-C."/>
        </authorList>
    </citation>
    <scope>NUCLEOTIDE SEQUENCE [LARGE SCALE GENOMIC DNA]</scope>
    <source>
        <strain evidence="10 11">CC-MHH1044</strain>
    </source>
</reference>
<feature type="modified residue" description="4-aspartylphosphate" evidence="6">
    <location>
        <position position="54"/>
    </location>
</feature>
<dbReference type="InterPro" id="IPR016032">
    <property type="entry name" value="Sig_transdc_resp-reg_C-effctor"/>
</dbReference>
<dbReference type="InterPro" id="IPR011006">
    <property type="entry name" value="CheY-like_superfamily"/>
</dbReference>
<evidence type="ECO:0000256" key="2">
    <source>
        <dbReference type="ARBA" id="ARBA00023012"/>
    </source>
</evidence>
<dbReference type="Gene3D" id="1.10.10.10">
    <property type="entry name" value="Winged helix-like DNA-binding domain superfamily/Winged helix DNA-binding domain"/>
    <property type="match status" value="1"/>
</dbReference>
<dbReference type="PANTHER" id="PTHR35807">
    <property type="entry name" value="TRANSCRIPTIONAL REGULATOR REDD-RELATED"/>
    <property type="match status" value="1"/>
</dbReference>
<dbReference type="GO" id="GO:0006355">
    <property type="term" value="P:regulation of DNA-templated transcription"/>
    <property type="evidence" value="ECO:0007669"/>
    <property type="project" value="InterPro"/>
</dbReference>
<dbReference type="PROSITE" id="PS51755">
    <property type="entry name" value="OMPR_PHOB"/>
    <property type="match status" value="1"/>
</dbReference>
<comment type="similarity">
    <text evidence="1">Belongs to the AfsR/DnrI/RedD regulatory family.</text>
</comment>
<dbReference type="InterPro" id="IPR001867">
    <property type="entry name" value="OmpR/PhoB-type_DNA-bd"/>
</dbReference>
<dbReference type="InterPro" id="IPR011990">
    <property type="entry name" value="TPR-like_helical_dom_sf"/>
</dbReference>
<organism evidence="10 11">
    <name type="scientific">Cohnella fermenti</name>
    <dbReference type="NCBI Taxonomy" id="2565925"/>
    <lineage>
        <taxon>Bacteria</taxon>
        <taxon>Bacillati</taxon>
        <taxon>Bacillota</taxon>
        <taxon>Bacilli</taxon>
        <taxon>Bacillales</taxon>
        <taxon>Paenibacillaceae</taxon>
        <taxon>Cohnella</taxon>
    </lineage>
</organism>
<dbReference type="InterPro" id="IPR005158">
    <property type="entry name" value="BTAD"/>
</dbReference>
<evidence type="ECO:0000259" key="9">
    <source>
        <dbReference type="PROSITE" id="PS51755"/>
    </source>
</evidence>
<keyword evidence="11" id="KW-1185">Reference proteome</keyword>
<dbReference type="OrthoDB" id="3190595at2"/>
<dbReference type="SMART" id="SM00448">
    <property type="entry name" value="REC"/>
    <property type="match status" value="1"/>
</dbReference>
<keyword evidence="4 7" id="KW-0238">DNA-binding</keyword>
<dbReference type="SUPFAM" id="SSF48452">
    <property type="entry name" value="TPR-like"/>
    <property type="match status" value="1"/>
</dbReference>
<dbReference type="PROSITE" id="PS50110">
    <property type="entry name" value="RESPONSE_REGULATORY"/>
    <property type="match status" value="1"/>
</dbReference>
<keyword evidence="6" id="KW-0597">Phosphoprotein</keyword>
<dbReference type="SUPFAM" id="SSF52172">
    <property type="entry name" value="CheY-like"/>
    <property type="match status" value="1"/>
</dbReference>
<evidence type="ECO:0000256" key="6">
    <source>
        <dbReference type="PROSITE-ProRule" id="PRU00169"/>
    </source>
</evidence>
<accession>A0A4S4C8Z1</accession>
<dbReference type="InterPro" id="IPR036388">
    <property type="entry name" value="WH-like_DNA-bd_sf"/>
</dbReference>
<dbReference type="SUPFAM" id="SSF46894">
    <property type="entry name" value="C-terminal effector domain of the bipartite response regulators"/>
    <property type="match status" value="1"/>
</dbReference>
<evidence type="ECO:0000256" key="4">
    <source>
        <dbReference type="ARBA" id="ARBA00023125"/>
    </source>
</evidence>